<keyword evidence="2 3" id="KW-0081">Bacteriolytic enzyme</keyword>
<comment type="caution">
    <text evidence="5">The sequence shown here is derived from an EMBL/GenBank/DDBJ whole genome shotgun (WGS) entry which is preliminary data.</text>
</comment>
<dbReference type="Gene3D" id="1.10.530.40">
    <property type="match status" value="1"/>
</dbReference>
<evidence type="ECO:0000256" key="3">
    <source>
        <dbReference type="RuleBase" id="RU003788"/>
    </source>
</evidence>
<evidence type="ECO:0000256" key="1">
    <source>
        <dbReference type="ARBA" id="ARBA00022529"/>
    </source>
</evidence>
<dbReference type="PANTHER" id="PTHR38107">
    <property type="match status" value="1"/>
</dbReference>
<dbReference type="InterPro" id="IPR023347">
    <property type="entry name" value="Lysozyme_dom_sf"/>
</dbReference>
<dbReference type="GO" id="GO:0016998">
    <property type="term" value="P:cell wall macromolecule catabolic process"/>
    <property type="evidence" value="ECO:0007669"/>
    <property type="project" value="InterPro"/>
</dbReference>
<dbReference type="GO" id="GO:0042742">
    <property type="term" value="P:defense response to bacterium"/>
    <property type="evidence" value="ECO:0007669"/>
    <property type="project" value="UniProtKB-KW"/>
</dbReference>
<dbReference type="InterPro" id="IPR002196">
    <property type="entry name" value="Glyco_hydro_24"/>
</dbReference>
<protein>
    <recommendedName>
        <fullName evidence="3">Lysozyme</fullName>
        <ecNumber evidence="3">3.2.1.17</ecNumber>
    </recommendedName>
</protein>
<comment type="catalytic activity">
    <reaction evidence="3">
        <text>Hydrolysis of (1-&gt;4)-beta-linkages between N-acetylmuramic acid and N-acetyl-D-glucosamine residues in a peptidoglycan and between N-acetyl-D-glucosamine residues in chitodextrins.</text>
        <dbReference type="EC" id="3.2.1.17"/>
    </reaction>
</comment>
<dbReference type="EMBL" id="PEOG01000045">
    <property type="protein sequence ID" value="PIM52098.1"/>
    <property type="molecule type" value="Genomic_DNA"/>
</dbReference>
<dbReference type="Pfam" id="PF00959">
    <property type="entry name" value="Phage_lysozyme"/>
    <property type="match status" value="1"/>
</dbReference>
<keyword evidence="6" id="KW-1185">Reference proteome</keyword>
<feature type="chain" id="PRO_5013647965" description="Lysozyme" evidence="4">
    <location>
        <begin position="23"/>
        <end position="166"/>
    </location>
</feature>
<dbReference type="SUPFAM" id="SSF53955">
    <property type="entry name" value="Lysozyme-like"/>
    <property type="match status" value="1"/>
</dbReference>
<dbReference type="GO" id="GO:0009253">
    <property type="term" value="P:peptidoglycan catabolic process"/>
    <property type="evidence" value="ECO:0007669"/>
    <property type="project" value="InterPro"/>
</dbReference>
<keyword evidence="3" id="KW-0326">Glycosidase</keyword>
<keyword evidence="1 3" id="KW-0929">Antimicrobial</keyword>
<dbReference type="EC" id="3.2.1.17" evidence="3"/>
<keyword evidence="3" id="KW-0378">Hydrolase</keyword>
<dbReference type="Proteomes" id="UP000231501">
    <property type="component" value="Unassembled WGS sequence"/>
</dbReference>
<dbReference type="GO" id="GO:0003796">
    <property type="term" value="F:lysozyme activity"/>
    <property type="evidence" value="ECO:0007669"/>
    <property type="project" value="UniProtKB-EC"/>
</dbReference>
<dbReference type="InterPro" id="IPR023346">
    <property type="entry name" value="Lysozyme-like_dom_sf"/>
</dbReference>
<evidence type="ECO:0000313" key="5">
    <source>
        <dbReference type="EMBL" id="PIM52098.1"/>
    </source>
</evidence>
<keyword evidence="4" id="KW-0732">Signal</keyword>
<dbReference type="PANTHER" id="PTHR38107:SF3">
    <property type="entry name" value="LYSOZYME RRRD-RELATED"/>
    <property type="match status" value="1"/>
</dbReference>
<proteinExistence type="inferred from homology"/>
<sequence length="166" mass="18253">MSKLRIAIGALTLSAAALVGLATHEGYTDTAVIPVKGDVPTLGFGSTTHEGGDPVRMGDKTTPVKALQRTLAYTQKAEAGFKGCVRAPLHQEEFDLYLDFSYQYGMSATCRNLAPLLNAGRYREACDKLLEFRFVNKFDCSTPGNKTCMGVWTRQLERHQRCMAVQ</sequence>
<evidence type="ECO:0000313" key="6">
    <source>
        <dbReference type="Proteomes" id="UP000231501"/>
    </source>
</evidence>
<dbReference type="GO" id="GO:0031640">
    <property type="term" value="P:killing of cells of another organism"/>
    <property type="evidence" value="ECO:0007669"/>
    <property type="project" value="UniProtKB-KW"/>
</dbReference>
<evidence type="ECO:0000256" key="2">
    <source>
        <dbReference type="ARBA" id="ARBA00022638"/>
    </source>
</evidence>
<reference evidence="5 6" key="1">
    <citation type="submission" date="2017-11" db="EMBL/GenBank/DDBJ databases">
        <title>Draft genome sequence of Mitsuaria sp. HWN-4.</title>
        <authorList>
            <person name="Gundlapally S.R."/>
        </authorList>
    </citation>
    <scope>NUCLEOTIDE SEQUENCE [LARGE SCALE GENOMIC DNA]</scope>
    <source>
        <strain evidence="5 6">HWN-4</strain>
    </source>
</reference>
<name>A0A2G9C6R6_9BURK</name>
<accession>A0A2G9C6R6</accession>
<feature type="signal peptide" evidence="4">
    <location>
        <begin position="1"/>
        <end position="22"/>
    </location>
</feature>
<evidence type="ECO:0000256" key="4">
    <source>
        <dbReference type="SAM" id="SignalP"/>
    </source>
</evidence>
<dbReference type="OrthoDB" id="8141296at2"/>
<dbReference type="AlphaFoldDB" id="A0A2G9C6R6"/>
<organism evidence="5 6">
    <name type="scientific">Roseateles chitinivorans</name>
    <dbReference type="NCBI Taxonomy" id="2917965"/>
    <lineage>
        <taxon>Bacteria</taxon>
        <taxon>Pseudomonadati</taxon>
        <taxon>Pseudomonadota</taxon>
        <taxon>Betaproteobacteria</taxon>
        <taxon>Burkholderiales</taxon>
        <taxon>Sphaerotilaceae</taxon>
        <taxon>Roseateles</taxon>
    </lineage>
</organism>
<dbReference type="RefSeq" id="WP_099862651.1">
    <property type="nucleotide sequence ID" value="NZ_PEOG01000045.1"/>
</dbReference>
<dbReference type="InterPro" id="IPR051018">
    <property type="entry name" value="Bacteriophage_GH24"/>
</dbReference>
<comment type="similarity">
    <text evidence="3">Belongs to the glycosyl hydrolase 24 family.</text>
</comment>
<gene>
    <name evidence="5" type="ORF">CS062_16215</name>
</gene>